<accession>A0A4U5LUA1</accession>
<dbReference type="AlphaFoldDB" id="A0A4U5LUA1"/>
<organism evidence="2 3">
    <name type="scientific">Steinernema carpocapsae</name>
    <name type="common">Entomopathogenic nematode</name>
    <dbReference type="NCBI Taxonomy" id="34508"/>
    <lineage>
        <taxon>Eukaryota</taxon>
        <taxon>Metazoa</taxon>
        <taxon>Ecdysozoa</taxon>
        <taxon>Nematoda</taxon>
        <taxon>Chromadorea</taxon>
        <taxon>Rhabditida</taxon>
        <taxon>Tylenchina</taxon>
        <taxon>Panagrolaimomorpha</taxon>
        <taxon>Strongyloidoidea</taxon>
        <taxon>Steinernematidae</taxon>
        <taxon>Steinernema</taxon>
    </lineage>
</organism>
<evidence type="ECO:0000313" key="3">
    <source>
        <dbReference type="Proteomes" id="UP000298663"/>
    </source>
</evidence>
<evidence type="ECO:0000313" key="2">
    <source>
        <dbReference type="EMBL" id="TKR59672.1"/>
    </source>
</evidence>
<evidence type="ECO:0000256" key="1">
    <source>
        <dbReference type="SAM" id="Phobius"/>
    </source>
</evidence>
<proteinExistence type="predicted"/>
<feature type="transmembrane region" description="Helical" evidence="1">
    <location>
        <begin position="243"/>
        <end position="263"/>
    </location>
</feature>
<feature type="transmembrane region" description="Helical" evidence="1">
    <location>
        <begin position="213"/>
        <end position="231"/>
    </location>
</feature>
<keyword evidence="3" id="KW-1185">Reference proteome</keyword>
<keyword evidence="1" id="KW-0472">Membrane</keyword>
<keyword evidence="1" id="KW-0812">Transmembrane</keyword>
<protein>
    <submittedName>
        <fullName evidence="2">Uncharacterized protein</fullName>
    </submittedName>
</protein>
<keyword evidence="1" id="KW-1133">Transmembrane helix</keyword>
<feature type="transmembrane region" description="Helical" evidence="1">
    <location>
        <begin position="21"/>
        <end position="45"/>
    </location>
</feature>
<dbReference type="Proteomes" id="UP000298663">
    <property type="component" value="Unassembled WGS sequence"/>
</dbReference>
<comment type="caution">
    <text evidence="2">The sequence shown here is derived from an EMBL/GenBank/DDBJ whole genome shotgun (WGS) entry which is preliminary data.</text>
</comment>
<name>A0A4U5LUA1_STECR</name>
<feature type="transmembrane region" description="Helical" evidence="1">
    <location>
        <begin position="113"/>
        <end position="139"/>
    </location>
</feature>
<reference evidence="2 3" key="1">
    <citation type="journal article" date="2015" name="Genome Biol.">
        <title>Comparative genomics of Steinernema reveals deeply conserved gene regulatory networks.</title>
        <authorList>
            <person name="Dillman A.R."/>
            <person name="Macchietto M."/>
            <person name="Porter C.F."/>
            <person name="Rogers A."/>
            <person name="Williams B."/>
            <person name="Antoshechkin I."/>
            <person name="Lee M.M."/>
            <person name="Goodwin Z."/>
            <person name="Lu X."/>
            <person name="Lewis E.E."/>
            <person name="Goodrich-Blair H."/>
            <person name="Stock S.P."/>
            <person name="Adams B.J."/>
            <person name="Sternberg P.W."/>
            <person name="Mortazavi A."/>
        </authorList>
    </citation>
    <scope>NUCLEOTIDE SEQUENCE [LARGE SCALE GENOMIC DNA]</scope>
    <source>
        <strain evidence="2 3">ALL</strain>
    </source>
</reference>
<gene>
    <name evidence="2" type="ORF">L596_029310</name>
</gene>
<reference evidence="2 3" key="2">
    <citation type="journal article" date="2019" name="G3 (Bethesda)">
        <title>Hybrid Assembly of the Genome of the Entomopathogenic Nematode Steinernema carpocapsae Identifies the X-Chromosome.</title>
        <authorList>
            <person name="Serra L."/>
            <person name="Macchietto M."/>
            <person name="Macias-Munoz A."/>
            <person name="McGill C.J."/>
            <person name="Rodriguez I.M."/>
            <person name="Rodriguez B."/>
            <person name="Murad R."/>
            <person name="Mortazavi A."/>
        </authorList>
    </citation>
    <scope>NUCLEOTIDE SEQUENCE [LARGE SCALE GENOMIC DNA]</scope>
    <source>
        <strain evidence="2 3">ALL</strain>
    </source>
</reference>
<sequence>MWSKLAQLKLSLMRNRDQITFVLALFKIISLPLIMPLYVAVLWIFASKPEFKNLVAFKIMISIGLLDCMYLIQNLMAGIMTLTWSERDDYCTKVRHSRECPKLRIAERAKPRILNMFCHITIIVAWFIAVPLMLILHIVDTRSITKEATDIRFEFDGISYAYQAPEIIGNILGYFGPVVEVTAFTFTIGVVCVILVEVSCLDLYSLTCVLRKKCFLITLPLAIINASGLHYGKETISVSWFYVFWHTFVTVLPGIHLSVYVIFNPAARTHLLAILKKKRITVAIVSHHSSKGTACSNKNNKV</sequence>
<dbReference type="EMBL" id="AZBU02000012">
    <property type="protein sequence ID" value="TKR59672.1"/>
    <property type="molecule type" value="Genomic_DNA"/>
</dbReference>
<feature type="transmembrane region" description="Helical" evidence="1">
    <location>
        <begin position="181"/>
        <end position="201"/>
    </location>
</feature>